<feature type="non-terminal residue" evidence="1">
    <location>
        <position position="1"/>
    </location>
</feature>
<gene>
    <name evidence="1" type="ORF">SPELUC_LOCUS11201</name>
</gene>
<protein>
    <submittedName>
        <fullName evidence="1">713_t:CDS:1</fullName>
    </submittedName>
</protein>
<feature type="non-terminal residue" evidence="1">
    <location>
        <position position="245"/>
    </location>
</feature>
<evidence type="ECO:0000313" key="2">
    <source>
        <dbReference type="Proteomes" id="UP000789366"/>
    </source>
</evidence>
<evidence type="ECO:0000313" key="1">
    <source>
        <dbReference type="EMBL" id="CAG8699526.1"/>
    </source>
</evidence>
<organism evidence="1 2">
    <name type="scientific">Cetraspora pellucida</name>
    <dbReference type="NCBI Taxonomy" id="1433469"/>
    <lineage>
        <taxon>Eukaryota</taxon>
        <taxon>Fungi</taxon>
        <taxon>Fungi incertae sedis</taxon>
        <taxon>Mucoromycota</taxon>
        <taxon>Glomeromycotina</taxon>
        <taxon>Glomeromycetes</taxon>
        <taxon>Diversisporales</taxon>
        <taxon>Gigasporaceae</taxon>
        <taxon>Cetraspora</taxon>
    </lineage>
</organism>
<dbReference type="EMBL" id="CAJVPW010022978">
    <property type="protein sequence ID" value="CAG8699526.1"/>
    <property type="molecule type" value="Genomic_DNA"/>
</dbReference>
<accession>A0ACA9PA01</accession>
<comment type="caution">
    <text evidence="1">The sequence shown here is derived from an EMBL/GenBank/DDBJ whole genome shotgun (WGS) entry which is preliminary data.</text>
</comment>
<sequence>MMMLLIPCLIALLFIHSIVSEVIITPVPSTGLPPNQYIVENQLTFSEQTQKLVKVEDIVLVSQLATPVPSAGLPPNKYIVENQLPFSEQTHELVKVKDIVLVSQLANSVLVKVQVDEHGVAQQVASFQVATPNSNMHGLALSTKYAGMVWLTLEAGNKLLLIDPMVASVTDAPKVIKEINVPPNGKGPHYIGEYGTDLWVSLKESHDVLRINYENPTDYKIYKGLSHPIFVAQHPINKMFYSSED</sequence>
<name>A0ACA9PA01_9GLOM</name>
<proteinExistence type="predicted"/>
<dbReference type="Proteomes" id="UP000789366">
    <property type="component" value="Unassembled WGS sequence"/>
</dbReference>
<reference evidence="1" key="1">
    <citation type="submission" date="2021-06" db="EMBL/GenBank/DDBJ databases">
        <authorList>
            <person name="Kallberg Y."/>
            <person name="Tangrot J."/>
            <person name="Rosling A."/>
        </authorList>
    </citation>
    <scope>NUCLEOTIDE SEQUENCE</scope>
    <source>
        <strain evidence="1">28 12/20/2015</strain>
    </source>
</reference>
<keyword evidence="2" id="KW-1185">Reference proteome</keyword>